<feature type="compositionally biased region" description="Basic and acidic residues" evidence="5">
    <location>
        <begin position="1313"/>
        <end position="1324"/>
    </location>
</feature>
<evidence type="ECO:0000256" key="2">
    <source>
        <dbReference type="ARBA" id="ARBA00022490"/>
    </source>
</evidence>
<feature type="compositionally biased region" description="Basic and acidic residues" evidence="5">
    <location>
        <begin position="1748"/>
        <end position="1763"/>
    </location>
</feature>
<feature type="compositionally biased region" description="Low complexity" evidence="5">
    <location>
        <begin position="1484"/>
        <end position="1495"/>
    </location>
</feature>
<dbReference type="Gene3D" id="3.30.920.20">
    <property type="entry name" value="Gas2-like domain"/>
    <property type="match status" value="1"/>
</dbReference>
<dbReference type="PANTHER" id="PTHR46756:SF18">
    <property type="entry name" value="GAS2-LIKE PROTEIN PICKLED EGGS"/>
    <property type="match status" value="1"/>
</dbReference>
<keyword evidence="2" id="KW-0963">Cytoplasm</keyword>
<feature type="compositionally biased region" description="Polar residues" evidence="5">
    <location>
        <begin position="1737"/>
        <end position="1746"/>
    </location>
</feature>
<feature type="compositionally biased region" description="Low complexity" evidence="5">
    <location>
        <begin position="1067"/>
        <end position="1086"/>
    </location>
</feature>
<feature type="compositionally biased region" description="Basic and acidic residues" evidence="5">
    <location>
        <begin position="621"/>
        <end position="635"/>
    </location>
</feature>
<feature type="compositionally biased region" description="Polar residues" evidence="5">
    <location>
        <begin position="1044"/>
        <end position="1056"/>
    </location>
</feature>
<evidence type="ECO:0000256" key="3">
    <source>
        <dbReference type="ARBA" id="ARBA00023212"/>
    </source>
</evidence>
<dbReference type="PROSITE" id="PS50021">
    <property type="entry name" value="CH"/>
    <property type="match status" value="1"/>
</dbReference>
<dbReference type="InterPro" id="IPR036872">
    <property type="entry name" value="CH_dom_sf"/>
</dbReference>
<comment type="subcellular location">
    <subcellularLocation>
        <location evidence="1">Cytoplasm</location>
        <location evidence="1">Cytoskeleton</location>
    </subcellularLocation>
</comment>
<feature type="compositionally biased region" description="Low complexity" evidence="5">
    <location>
        <begin position="966"/>
        <end position="998"/>
    </location>
</feature>
<dbReference type="SMART" id="SM00033">
    <property type="entry name" value="CH"/>
    <property type="match status" value="1"/>
</dbReference>
<feature type="compositionally biased region" description="Low complexity" evidence="5">
    <location>
        <begin position="1162"/>
        <end position="1174"/>
    </location>
</feature>
<dbReference type="Pfam" id="PF00307">
    <property type="entry name" value="CH"/>
    <property type="match status" value="1"/>
</dbReference>
<feature type="compositionally biased region" description="Polar residues" evidence="5">
    <location>
        <begin position="414"/>
        <end position="445"/>
    </location>
</feature>
<feature type="compositionally biased region" description="Basic and acidic residues" evidence="5">
    <location>
        <begin position="1534"/>
        <end position="1549"/>
    </location>
</feature>
<evidence type="ECO:0000256" key="5">
    <source>
        <dbReference type="SAM" id="MobiDB-lite"/>
    </source>
</evidence>
<keyword evidence="3" id="KW-0206">Cytoskeleton</keyword>
<feature type="compositionally biased region" description="Low complexity" evidence="5">
    <location>
        <begin position="1014"/>
        <end position="1024"/>
    </location>
</feature>
<feature type="domain" description="GAR" evidence="7">
    <location>
        <begin position="301"/>
        <end position="373"/>
    </location>
</feature>
<comment type="similarity">
    <text evidence="4">Belongs to the GAS2 family.</text>
</comment>
<dbReference type="Gene3D" id="1.10.418.10">
    <property type="entry name" value="Calponin-like domain"/>
    <property type="match status" value="1"/>
</dbReference>
<sequence length="1788" mass="192628">MASDSPGSYKYHHHQMHEDQGHALHGSFLQGPNGTRLPYGSTAPHGVYGSPAFGVISGSGNVVGSERLSGIGSGGGAGGGGGTFGKDSGYYVSTSDGASTCSSSTNEAGEADGAGGTLLVLEPKSLRSFTTNDEYLYAMKEDLADWFSCLYKNDVTAENFFNILETGVLLCQHANKVRDFAKQRREKGEALEMRSYFIRSVPEASVPFREGVKPETFQARDNVSNFISWSRNMGIPDVLSFETDDLVLRKNEKSVILCLLEIARVGAKLGMLAPTLVQMEQEIDAELAGEEPRPQVQIKTCDMRSLDERVRDLIGRCTCPVQFPMIKVGEGKYKIGDSRSLIFVRILRNHVMVRVGGGWDTLENYLNKHDPCQCNYRGHRAGSAQPAIAHKVSVGQQRRASMPGQNVNRPAPNTPTSPRRSSNVVPPHARSTSPQSRSKSPTLVISRQMPLKSGGRGGGVTGQGAGSSLSSGNAQGGRTTPSQLSSHGNSSNSPGNYNQSSLSSQQARCKSPSPSRMRSPSPRTTPQSATSRPSVLRTSSSSSLLKGIGHGHEGKTSALRRGDKGTFNSDIEDEMEGDEEGNHRFLAIENGHWSEPVADQRSPRHQQYDTQSELGQGSVSFDERAEFPADARSAPDTEGQEGGGKANVSMDKISTMTLREFKSLLNSALTVPEQEQQQQNGEVSSQTRIGASNLNGGGEPVNRQLNWDSLRDKARSVRDSISSSVNARKGSSGGGGVVDSSAGRRSLPQSPMDDKPRPLPGDRPKTPVALRRNANNSTPSTPPRPKTPTSSVSRPKTPTSSGGYRPKTPSSLDRDGGEREEYKMSRPKTPSQMKRDAVAKVAGAISNWVESRQEIDSGSTHNRPKTPTRPKTPVGSKSYAPRCRSRAGMDEEDVDDDEDDDDDNDEIVGVLANPHMQSLASTVKERPATPSRIPKPCFTPRPVTPKVSSTTDVTQDGMGNGGGQFSQSHFTPSSSSSANQLLSSSSSSTSSTPAASSQCHQKISPSTTRPAFISRSNSNSSSVRSSEDAPPSSAYIHPEDRSFAVSSLSKSSQNKPVNVISRKCQPTNGFNNTSNSSNQNVNSKTSPAKSYRDLHAVRRSVTPGPYNSKKPQPARSVTPGPYERRTMAERASTRPAHDELNSRRRGSLTNPAPILKSGPGKRSSSAAPMRRASSTANIDQQQMLLTNEITFSDDEEINELVMNAAKMKAAQALEKRERSSSVDARKLAHQNGQDEKDGEVLMVRRDSSGHHGVQVMKQNEMRYDSTTRVNVVKRPPSRGSSTDRANSTASSAARFRSQTPDPSMFRQKMGVSKAKESSDADMNRTEAWVDSTLSDPKRKPPTRAKRGKVVGKEIPASELVPRPLEEIKAILTEPQNGLSHLDTCKLDAPPEDPEMYRKMERLFEKYREMELRASVNDTPGGGPAEAKSKPGDGNSVKAGSQRSTNASSRSTPSVASLKTSTGSHSSSSGISANTPPSNGHGVASQPPSVKSSSSDDQNRFRRSSSVPGSFQQQLHHRAKNTSSNNGSAASTPGHETREFPHGDGEEFPRRRPPSRQGSDVGSSTESKGRKASSLKDIDTEVAKDPTALISKIKEILRVRPRKDENSKVPTRIPAPAALSKKTRSKSVSNLFSSEGVPRRESAGSSCGFGRELSLRQSNGSDELVDDHDSLGVDVANRLNRSSRANSTSSGNIAYSEFVFTDEKADEVGELTRAWSVQSDSSDGNNRSETPVPKLATPLTTGRSTFINRKGDHLTRGLSQEKENNLSNSQSSLSSRSVLSAAEDDGDYV</sequence>
<feature type="compositionally biased region" description="Basic and acidic residues" evidence="5">
    <location>
        <begin position="812"/>
        <end position="824"/>
    </location>
</feature>
<dbReference type="SMART" id="SM00243">
    <property type="entry name" value="GAS2"/>
    <property type="match status" value="1"/>
</dbReference>
<keyword evidence="8" id="KW-1185">Reference proteome</keyword>
<feature type="region of interest" description="Disordered" evidence="5">
    <location>
        <begin position="1257"/>
        <end position="1351"/>
    </location>
</feature>
<feature type="compositionally biased region" description="Polar residues" evidence="5">
    <location>
        <begin position="1714"/>
        <end position="1728"/>
    </location>
</feature>
<evidence type="ECO:0000259" key="6">
    <source>
        <dbReference type="PROSITE" id="PS50021"/>
    </source>
</evidence>
<feature type="compositionally biased region" description="Acidic residues" evidence="5">
    <location>
        <begin position="890"/>
        <end position="906"/>
    </location>
</feature>
<accession>A0ABM1A5C6</accession>
<feature type="region of interest" description="Disordered" evidence="5">
    <location>
        <begin position="1599"/>
        <end position="1669"/>
    </location>
</feature>
<protein>
    <submittedName>
        <fullName evidence="9">Mucin-5AC</fullName>
    </submittedName>
</protein>
<feature type="compositionally biased region" description="Polar residues" evidence="5">
    <location>
        <begin position="1278"/>
        <end position="1301"/>
    </location>
</feature>
<feature type="compositionally biased region" description="Polar residues" evidence="5">
    <location>
        <begin position="1437"/>
        <end position="1454"/>
    </location>
</feature>
<feature type="compositionally biased region" description="Polar residues" evidence="5">
    <location>
        <begin position="608"/>
        <end position="619"/>
    </location>
</feature>
<feature type="compositionally biased region" description="Polar residues" evidence="5">
    <location>
        <begin position="394"/>
        <end position="408"/>
    </location>
</feature>
<dbReference type="RefSeq" id="XP_012941133.1">
    <property type="nucleotide sequence ID" value="XM_013085679.2"/>
</dbReference>
<feature type="compositionally biased region" description="Basic and acidic residues" evidence="5">
    <location>
        <begin position="1122"/>
        <end position="1142"/>
    </location>
</feature>
<feature type="domain" description="Calponin-homology (CH)" evidence="6">
    <location>
        <begin position="137"/>
        <end position="267"/>
    </location>
</feature>
<gene>
    <name evidence="9" type="primary">LOC101848834</name>
</gene>
<feature type="compositionally biased region" description="Polar residues" evidence="5">
    <location>
        <begin position="469"/>
        <end position="480"/>
    </location>
</feature>
<evidence type="ECO:0000313" key="9">
    <source>
        <dbReference type="RefSeq" id="XP_012941133.1"/>
    </source>
</evidence>
<feature type="compositionally biased region" description="Low complexity" evidence="5">
    <location>
        <begin position="481"/>
        <end position="501"/>
    </location>
</feature>
<feature type="compositionally biased region" description="Polar residues" evidence="5">
    <location>
        <begin position="1503"/>
        <end position="1513"/>
    </location>
</feature>
<proteinExistence type="inferred from homology"/>
<evidence type="ECO:0000256" key="4">
    <source>
        <dbReference type="ARBA" id="ARBA00038441"/>
    </source>
</evidence>
<dbReference type="Pfam" id="PF02187">
    <property type="entry name" value="GAS2"/>
    <property type="match status" value="1"/>
</dbReference>
<evidence type="ECO:0000313" key="8">
    <source>
        <dbReference type="Proteomes" id="UP000694888"/>
    </source>
</evidence>
<feature type="region of interest" description="Disordered" evidence="5">
    <location>
        <begin position="595"/>
        <end position="648"/>
    </location>
</feature>
<name>A0ABM1A5C6_APLCA</name>
<feature type="region of interest" description="Disordered" evidence="5">
    <location>
        <begin position="391"/>
        <end position="579"/>
    </location>
</feature>
<dbReference type="PROSITE" id="PS51460">
    <property type="entry name" value="GAR"/>
    <property type="match status" value="1"/>
</dbReference>
<feature type="compositionally biased region" description="Low complexity" evidence="5">
    <location>
        <begin position="1520"/>
        <end position="1531"/>
    </location>
</feature>
<feature type="compositionally biased region" description="Low complexity" evidence="5">
    <location>
        <begin position="511"/>
        <end position="545"/>
    </location>
</feature>
<feature type="compositionally biased region" description="Basic residues" evidence="5">
    <location>
        <begin position="1339"/>
        <end position="1349"/>
    </location>
</feature>
<dbReference type="SUPFAM" id="SSF47576">
    <property type="entry name" value="Calponin-homology domain, CH-domain"/>
    <property type="match status" value="1"/>
</dbReference>
<feature type="compositionally biased region" description="Basic and acidic residues" evidence="5">
    <location>
        <begin position="1573"/>
        <end position="1583"/>
    </location>
</feature>
<dbReference type="SUPFAM" id="SSF143575">
    <property type="entry name" value="GAS2 domain-like"/>
    <property type="match status" value="1"/>
</dbReference>
<reference evidence="9" key="1">
    <citation type="submission" date="2025-08" db="UniProtKB">
        <authorList>
            <consortium name="RefSeq"/>
        </authorList>
    </citation>
    <scope>IDENTIFICATION</scope>
</reference>
<dbReference type="InterPro" id="IPR036534">
    <property type="entry name" value="GAR_dom_sf"/>
</dbReference>
<feature type="compositionally biased region" description="Low complexity" evidence="5">
    <location>
        <begin position="1456"/>
        <end position="1471"/>
    </location>
</feature>
<dbReference type="Proteomes" id="UP000694888">
    <property type="component" value="Unplaced"/>
</dbReference>
<dbReference type="GeneID" id="101848834"/>
<feature type="compositionally biased region" description="Polar residues" evidence="5">
    <location>
        <begin position="1555"/>
        <end position="1565"/>
    </location>
</feature>
<feature type="region of interest" description="Disordered" evidence="5">
    <location>
        <begin position="717"/>
        <end position="1180"/>
    </location>
</feature>
<organism evidence="8 9">
    <name type="scientific">Aplysia californica</name>
    <name type="common">California sea hare</name>
    <dbReference type="NCBI Taxonomy" id="6500"/>
    <lineage>
        <taxon>Eukaryota</taxon>
        <taxon>Metazoa</taxon>
        <taxon>Spiralia</taxon>
        <taxon>Lophotrochozoa</taxon>
        <taxon>Mollusca</taxon>
        <taxon>Gastropoda</taxon>
        <taxon>Heterobranchia</taxon>
        <taxon>Euthyneura</taxon>
        <taxon>Tectipleura</taxon>
        <taxon>Aplysiida</taxon>
        <taxon>Aplysioidea</taxon>
        <taxon>Aplysiidae</taxon>
        <taxon>Aplysia</taxon>
    </lineage>
</organism>
<feature type="region of interest" description="Disordered" evidence="5">
    <location>
        <begin position="1213"/>
        <end position="1240"/>
    </location>
</feature>
<evidence type="ECO:0000256" key="1">
    <source>
        <dbReference type="ARBA" id="ARBA00004245"/>
    </source>
</evidence>
<feature type="compositionally biased region" description="Polar residues" evidence="5">
    <location>
        <begin position="671"/>
        <end position="694"/>
    </location>
</feature>
<feature type="region of interest" description="Disordered" evidence="5">
    <location>
        <begin position="1710"/>
        <end position="1788"/>
    </location>
</feature>
<feature type="compositionally biased region" description="Gly residues" evidence="5">
    <location>
        <begin position="454"/>
        <end position="465"/>
    </location>
</feature>
<evidence type="ECO:0000259" key="7">
    <source>
        <dbReference type="PROSITE" id="PS51460"/>
    </source>
</evidence>
<dbReference type="InterPro" id="IPR003108">
    <property type="entry name" value="GAR_dom"/>
</dbReference>
<feature type="region of interest" description="Disordered" evidence="5">
    <location>
        <begin position="1410"/>
        <end position="1586"/>
    </location>
</feature>
<feature type="compositionally biased region" description="Basic and acidic residues" evidence="5">
    <location>
        <begin position="752"/>
        <end position="765"/>
    </location>
</feature>
<dbReference type="CDD" id="cd21268">
    <property type="entry name" value="CH_GAS2L1_2"/>
    <property type="match status" value="1"/>
</dbReference>
<feature type="compositionally biased region" description="Low complexity" evidence="5">
    <location>
        <begin position="787"/>
        <end position="801"/>
    </location>
</feature>
<dbReference type="PANTHER" id="PTHR46756">
    <property type="entry name" value="TRANSGELIN"/>
    <property type="match status" value="1"/>
</dbReference>
<feature type="compositionally biased region" description="Acidic residues" evidence="5">
    <location>
        <begin position="570"/>
        <end position="579"/>
    </location>
</feature>
<feature type="compositionally biased region" description="Low complexity" evidence="5">
    <location>
        <begin position="1764"/>
        <end position="1779"/>
    </location>
</feature>
<feature type="compositionally biased region" description="Polar residues" evidence="5">
    <location>
        <begin position="999"/>
        <end position="1009"/>
    </location>
</feature>
<dbReference type="InterPro" id="IPR001715">
    <property type="entry name" value="CH_dom"/>
</dbReference>
<feature type="compositionally biased region" description="Basic and acidic residues" evidence="5">
    <location>
        <begin position="550"/>
        <end position="564"/>
    </location>
</feature>
<feature type="region of interest" description="Disordered" evidence="5">
    <location>
        <begin position="671"/>
        <end position="704"/>
    </location>
</feature>